<evidence type="ECO:0000313" key="2">
    <source>
        <dbReference type="EMBL" id="ABS66287.1"/>
    </source>
</evidence>
<keyword evidence="3" id="KW-1185">Reference proteome</keyword>
<evidence type="ECO:0000259" key="1">
    <source>
        <dbReference type="Pfam" id="PF13480"/>
    </source>
</evidence>
<name>A7IE44_XANP2</name>
<organism evidence="2 3">
    <name type="scientific">Xanthobacter autotrophicus (strain ATCC BAA-1158 / Py2)</name>
    <dbReference type="NCBI Taxonomy" id="78245"/>
    <lineage>
        <taxon>Bacteria</taxon>
        <taxon>Pseudomonadati</taxon>
        <taxon>Pseudomonadota</taxon>
        <taxon>Alphaproteobacteria</taxon>
        <taxon>Hyphomicrobiales</taxon>
        <taxon>Xanthobacteraceae</taxon>
        <taxon>Xanthobacter</taxon>
    </lineage>
</organism>
<dbReference type="EMBL" id="CP000781">
    <property type="protein sequence ID" value="ABS66287.1"/>
    <property type="molecule type" value="Genomic_DNA"/>
</dbReference>
<dbReference type="KEGG" id="xau:Xaut_1036"/>
<reference evidence="2 3" key="1">
    <citation type="submission" date="2007-07" db="EMBL/GenBank/DDBJ databases">
        <title>Complete sequence of chromosome of Xanthobacter autotrophicus Py2.</title>
        <authorList>
            <consortium name="US DOE Joint Genome Institute"/>
            <person name="Copeland A."/>
            <person name="Lucas S."/>
            <person name="Lapidus A."/>
            <person name="Barry K."/>
            <person name="Glavina del Rio T."/>
            <person name="Hammon N."/>
            <person name="Israni S."/>
            <person name="Dalin E."/>
            <person name="Tice H."/>
            <person name="Pitluck S."/>
            <person name="Sims D."/>
            <person name="Brettin T."/>
            <person name="Bruce D."/>
            <person name="Detter J.C."/>
            <person name="Han C."/>
            <person name="Tapia R."/>
            <person name="Brainard J."/>
            <person name="Schmutz J."/>
            <person name="Larimer F."/>
            <person name="Land M."/>
            <person name="Hauser L."/>
            <person name="Kyrpides N."/>
            <person name="Kim E."/>
            <person name="Ensigns S.A."/>
            <person name="Richardson P."/>
        </authorList>
    </citation>
    <scope>NUCLEOTIDE SEQUENCE [LARGE SCALE GENOMIC DNA]</scope>
    <source>
        <strain evidence="3">ATCC BAA-1158 / Py2</strain>
    </source>
</reference>
<dbReference type="InterPro" id="IPR038740">
    <property type="entry name" value="BioF2-like_GNAT_dom"/>
</dbReference>
<dbReference type="HOGENOM" id="CLU_062615_0_0_5"/>
<dbReference type="InterPro" id="IPR016181">
    <property type="entry name" value="Acyl_CoA_acyltransferase"/>
</dbReference>
<dbReference type="Proteomes" id="UP000002417">
    <property type="component" value="Chromosome"/>
</dbReference>
<dbReference type="AlphaFoldDB" id="A7IE44"/>
<evidence type="ECO:0000313" key="3">
    <source>
        <dbReference type="Proteomes" id="UP000002417"/>
    </source>
</evidence>
<accession>A7IE44</accession>
<dbReference type="Pfam" id="PF13480">
    <property type="entry name" value="Acetyltransf_6"/>
    <property type="match status" value="1"/>
</dbReference>
<gene>
    <name evidence="2" type="ordered locus">Xaut_1036</name>
</gene>
<dbReference type="Gene3D" id="3.40.630.30">
    <property type="match status" value="1"/>
</dbReference>
<protein>
    <recommendedName>
        <fullName evidence="1">BioF2-like acetyltransferase domain-containing protein</fullName>
    </recommendedName>
</protein>
<dbReference type="STRING" id="78245.Xaut_1036"/>
<dbReference type="SUPFAM" id="SSF55729">
    <property type="entry name" value="Acyl-CoA N-acyltransferases (Nat)"/>
    <property type="match status" value="1"/>
</dbReference>
<proteinExistence type="predicted"/>
<feature type="domain" description="BioF2-like acetyltransferase" evidence="1">
    <location>
        <begin position="215"/>
        <end position="344"/>
    </location>
</feature>
<sequence length="407" mass="44601">MSHEALMGDWAEGTARRPSLPLARVVSGMAGIDPTGWKAARPPESEGWAYLAACETAPPAAMELAAVSVGNRDGLAAGAPLFALKYRLDTPLQGGPLATFCDRLARRAPGLLEWRMLGVGSAFTDACPVALNPRLGGTGRQEAILSLIAAVEAEAARRGAALVVFKDLAPRELDLLGPHLAATRYFAVESLPVAVLDLADTGDLDSYLARLSPATRKDLRRKLKQAGRVEVEWRTSLAGLEGEVRALYEATRTRSQVRYGDFEELPDGYFEAVSRALGTDAVFACYRVEGQLAAFNLLFVEPDRVIDKFLGMAYPLGPAHDLYALSWLENVRFCQRIGRRYLQTGQTAYASKLRFGSALEPRTHLVKHRNQLLHAAVRLAAPLLSFPRWDPDLRRLDLRQRDKDGAR</sequence>
<dbReference type="eggNOG" id="COG3146">
    <property type="taxonomic scope" value="Bacteria"/>
</dbReference>